<dbReference type="Proteomes" id="UP001523216">
    <property type="component" value="Unassembled WGS sequence"/>
</dbReference>
<proteinExistence type="predicted"/>
<organism evidence="1 2">
    <name type="scientific">Paractinoplanes hotanensis</name>
    <dbReference type="NCBI Taxonomy" id="2906497"/>
    <lineage>
        <taxon>Bacteria</taxon>
        <taxon>Bacillati</taxon>
        <taxon>Actinomycetota</taxon>
        <taxon>Actinomycetes</taxon>
        <taxon>Micromonosporales</taxon>
        <taxon>Micromonosporaceae</taxon>
        <taxon>Paractinoplanes</taxon>
    </lineage>
</organism>
<reference evidence="1 2" key="1">
    <citation type="submission" date="2022-06" db="EMBL/GenBank/DDBJ databases">
        <title>Actinoplanes abujensis sp. nov., isolated from Nigerian arid soil.</title>
        <authorList>
            <person name="Ding P."/>
        </authorList>
    </citation>
    <scope>NUCLEOTIDE SEQUENCE [LARGE SCALE GENOMIC DNA]</scope>
    <source>
        <strain evidence="2">TRM88002</strain>
    </source>
</reference>
<protein>
    <submittedName>
        <fullName evidence="1">Uncharacterized protein</fullName>
    </submittedName>
</protein>
<name>A0ABT0Y8I4_9ACTN</name>
<comment type="caution">
    <text evidence="1">The sequence shown here is derived from an EMBL/GenBank/DDBJ whole genome shotgun (WGS) entry which is preliminary data.</text>
</comment>
<sequence>MERESGSGAQVWILAETDYRFGAGELRIVVSSVDWSQPHVLDGESWYDVRGTEVTADGRVIGPRQTMVKASRLNGARKRPD</sequence>
<evidence type="ECO:0000313" key="1">
    <source>
        <dbReference type="EMBL" id="MCM4082349.1"/>
    </source>
</evidence>
<dbReference type="RefSeq" id="WP_251802069.1">
    <property type="nucleotide sequence ID" value="NZ_JAMQOL010000048.1"/>
</dbReference>
<keyword evidence="2" id="KW-1185">Reference proteome</keyword>
<accession>A0ABT0Y8I4</accession>
<gene>
    <name evidence="1" type="ORF">LXN57_32765</name>
</gene>
<evidence type="ECO:0000313" key="2">
    <source>
        <dbReference type="Proteomes" id="UP001523216"/>
    </source>
</evidence>
<dbReference type="EMBL" id="JAMQOL010000048">
    <property type="protein sequence ID" value="MCM4082349.1"/>
    <property type="molecule type" value="Genomic_DNA"/>
</dbReference>